<keyword evidence="4" id="KW-1185">Reference proteome</keyword>
<reference evidence="3 4" key="1">
    <citation type="submission" date="2014-08" db="EMBL/GenBank/DDBJ databases">
        <title>Porphyromonas canoris strain:OH2762 Genome sequencing.</title>
        <authorList>
            <person name="Wallis C."/>
            <person name="Deusch O."/>
            <person name="O'Flynn C."/>
            <person name="Davis I."/>
            <person name="Jospin G."/>
            <person name="Darling A.E."/>
            <person name="Coil D.A."/>
            <person name="Alexiev A."/>
            <person name="Horsfall A."/>
            <person name="Kirkwood N."/>
            <person name="Harris S."/>
            <person name="Eisen J.A."/>
        </authorList>
    </citation>
    <scope>NUCLEOTIDE SEQUENCE [LARGE SCALE GENOMIC DNA]</scope>
    <source>
        <strain evidence="4">COT-108 OH2762</strain>
    </source>
</reference>
<dbReference type="PANTHER" id="PTHR30160">
    <property type="entry name" value="TETRAACYLDISACCHARIDE 4'-KINASE-RELATED"/>
    <property type="match status" value="1"/>
</dbReference>
<comment type="caution">
    <text evidence="3">The sequence shown here is derived from an EMBL/GenBank/DDBJ whole genome shotgun (WGS) entry which is preliminary data.</text>
</comment>
<gene>
    <name evidence="3" type="ORF">HQ43_02915</name>
</gene>
<proteinExistence type="predicted"/>
<dbReference type="CDD" id="cd03789">
    <property type="entry name" value="GT9_LPS_heptosyltransferase"/>
    <property type="match status" value="1"/>
</dbReference>
<sequence>MVLRFSALGDVAMVLSQMRRLAEYLPDASFTLVTRPFMASMTGFDPKENIDSYPFKPDRDGSFLGLLRLAKRLHQHFPDATVVDLHDVLRTKLLRWILRILGHKVVSLEKPRAERKHLFSRPEKETKVPRELYIHPMVYRYFDLLKQAAGLDLTTETAPFPKVEKKERYRIGLAPYAQHKGKMMPVETIKGLLGLLSKEGVYEVVLYGAPGKETEQNALLASEFENVRLTKAKKLTEEMEEISSLDLMISMDSANMHLASLAQTPVLSLWGATHVAAGFLGYRQREEDALGVDLVCRPCSAYGQKPCRRGDYACLEISSEEIYKKVVELTS</sequence>
<dbReference type="EMBL" id="JQZV01000006">
    <property type="protein sequence ID" value="KGN92845.1"/>
    <property type="molecule type" value="Genomic_DNA"/>
</dbReference>
<dbReference type="InterPro" id="IPR051199">
    <property type="entry name" value="LPS_LOS_Heptosyltrfase"/>
</dbReference>
<evidence type="ECO:0000313" key="3">
    <source>
        <dbReference type="EMBL" id="KGN92845.1"/>
    </source>
</evidence>
<name>A0ABR4XLJ6_9PORP</name>
<keyword evidence="2" id="KW-0808">Transferase</keyword>
<evidence type="ECO:0000313" key="4">
    <source>
        <dbReference type="Proteomes" id="UP000030101"/>
    </source>
</evidence>
<dbReference type="Proteomes" id="UP000030101">
    <property type="component" value="Unassembled WGS sequence"/>
</dbReference>
<dbReference type="SUPFAM" id="SSF53756">
    <property type="entry name" value="UDP-Glycosyltransferase/glycogen phosphorylase"/>
    <property type="match status" value="1"/>
</dbReference>
<dbReference type="PANTHER" id="PTHR30160:SF22">
    <property type="entry name" value="LIPOPOLYSACCHARIDE CORE BIOSYNTHESIS PROTEIN"/>
    <property type="match status" value="1"/>
</dbReference>
<evidence type="ECO:0008006" key="5">
    <source>
        <dbReference type="Google" id="ProtNLM"/>
    </source>
</evidence>
<keyword evidence="1" id="KW-0328">Glycosyltransferase</keyword>
<evidence type="ECO:0000256" key="2">
    <source>
        <dbReference type="ARBA" id="ARBA00022679"/>
    </source>
</evidence>
<accession>A0ABR4XLJ6</accession>
<organism evidence="3 4">
    <name type="scientific">Porphyromonas canoris</name>
    <dbReference type="NCBI Taxonomy" id="36875"/>
    <lineage>
        <taxon>Bacteria</taxon>
        <taxon>Pseudomonadati</taxon>
        <taxon>Bacteroidota</taxon>
        <taxon>Bacteroidia</taxon>
        <taxon>Bacteroidales</taxon>
        <taxon>Porphyromonadaceae</taxon>
        <taxon>Porphyromonas</taxon>
    </lineage>
</organism>
<dbReference type="Pfam" id="PF01075">
    <property type="entry name" value="Glyco_transf_9"/>
    <property type="match status" value="1"/>
</dbReference>
<protein>
    <recommendedName>
        <fullName evidence="5">ADP-heptose:LPS heptosyltransferase</fullName>
    </recommendedName>
</protein>
<evidence type="ECO:0000256" key="1">
    <source>
        <dbReference type="ARBA" id="ARBA00022676"/>
    </source>
</evidence>
<dbReference type="InterPro" id="IPR002201">
    <property type="entry name" value="Glyco_trans_9"/>
</dbReference>
<dbReference type="Gene3D" id="3.40.50.2000">
    <property type="entry name" value="Glycogen Phosphorylase B"/>
    <property type="match status" value="2"/>
</dbReference>